<evidence type="ECO:0000256" key="3">
    <source>
        <dbReference type="ARBA" id="ARBA00022516"/>
    </source>
</evidence>
<dbReference type="HAMAP" id="MF_00019">
    <property type="entry name" value="PlsX"/>
    <property type="match status" value="1"/>
</dbReference>
<dbReference type="OrthoDB" id="9806408at2"/>
<dbReference type="SUPFAM" id="SSF53659">
    <property type="entry name" value="Isocitrate/Isopropylmalate dehydrogenase-like"/>
    <property type="match status" value="1"/>
</dbReference>
<dbReference type="PANTHER" id="PTHR30100:SF1">
    <property type="entry name" value="PHOSPHATE ACYLTRANSFERASE"/>
    <property type="match status" value="1"/>
</dbReference>
<evidence type="ECO:0000256" key="5">
    <source>
        <dbReference type="ARBA" id="ARBA00023098"/>
    </source>
</evidence>
<dbReference type="Proteomes" id="UP000051378">
    <property type="component" value="Unassembled WGS sequence"/>
</dbReference>
<organism evidence="11 12">
    <name type="scientific">Holzapfeliella floricola DSM 23037 = JCM 16512</name>
    <dbReference type="NCBI Taxonomy" id="1423744"/>
    <lineage>
        <taxon>Bacteria</taxon>
        <taxon>Bacillati</taxon>
        <taxon>Bacillota</taxon>
        <taxon>Bacilli</taxon>
        <taxon>Lactobacillales</taxon>
        <taxon>Lactobacillaceae</taxon>
        <taxon>Holzapfeliella</taxon>
    </lineage>
</organism>
<evidence type="ECO:0000256" key="6">
    <source>
        <dbReference type="ARBA" id="ARBA00023209"/>
    </source>
</evidence>
<keyword evidence="6 10" id="KW-0594">Phospholipid biosynthesis</keyword>
<evidence type="ECO:0000256" key="2">
    <source>
        <dbReference type="ARBA" id="ARBA00022490"/>
    </source>
</evidence>
<evidence type="ECO:0000256" key="7">
    <source>
        <dbReference type="ARBA" id="ARBA00023264"/>
    </source>
</evidence>
<dbReference type="PANTHER" id="PTHR30100">
    <property type="entry name" value="FATTY ACID/PHOSPHOLIPID SYNTHESIS PROTEIN PLSX"/>
    <property type="match status" value="1"/>
</dbReference>
<dbReference type="UniPathway" id="UPA00085"/>
<evidence type="ECO:0000256" key="4">
    <source>
        <dbReference type="ARBA" id="ARBA00022679"/>
    </source>
</evidence>
<dbReference type="GO" id="GO:0043811">
    <property type="term" value="F:phosphate:acyl-[acyl carrier protein] acyltransferase activity"/>
    <property type="evidence" value="ECO:0007669"/>
    <property type="project" value="UniProtKB-UniRule"/>
</dbReference>
<dbReference type="EMBL" id="AYZL01000020">
    <property type="protein sequence ID" value="KRN03832.1"/>
    <property type="molecule type" value="Genomic_DNA"/>
</dbReference>
<reference evidence="11 12" key="1">
    <citation type="journal article" date="2015" name="Genome Announc.">
        <title>Expanding the biotechnology potential of lactobacilli through comparative genomics of 213 strains and associated genera.</title>
        <authorList>
            <person name="Sun Z."/>
            <person name="Harris H.M."/>
            <person name="McCann A."/>
            <person name="Guo C."/>
            <person name="Argimon S."/>
            <person name="Zhang W."/>
            <person name="Yang X."/>
            <person name="Jeffery I.B."/>
            <person name="Cooney J.C."/>
            <person name="Kagawa T.F."/>
            <person name="Liu W."/>
            <person name="Song Y."/>
            <person name="Salvetti E."/>
            <person name="Wrobel A."/>
            <person name="Rasinkangas P."/>
            <person name="Parkhill J."/>
            <person name="Rea M.C."/>
            <person name="O'Sullivan O."/>
            <person name="Ritari J."/>
            <person name="Douillard F.P."/>
            <person name="Paul Ross R."/>
            <person name="Yang R."/>
            <person name="Briner A.E."/>
            <person name="Felis G.E."/>
            <person name="de Vos W.M."/>
            <person name="Barrangou R."/>
            <person name="Klaenhammer T.R."/>
            <person name="Caufield P.W."/>
            <person name="Cui Y."/>
            <person name="Zhang H."/>
            <person name="O'Toole P.W."/>
        </authorList>
    </citation>
    <scope>NUCLEOTIDE SEQUENCE [LARGE SCALE GENOMIC DNA]</scope>
    <source>
        <strain evidence="11 12">DSM 23037</strain>
    </source>
</reference>
<name>A0A0R2DIB8_9LACO</name>
<comment type="similarity">
    <text evidence="10">Belongs to the PlsX family.</text>
</comment>
<comment type="subcellular location">
    <subcellularLocation>
        <location evidence="10">Cytoplasm</location>
    </subcellularLocation>
    <text evidence="10">Associated with the membrane possibly through PlsY.</text>
</comment>
<dbReference type="GO" id="GO:0006633">
    <property type="term" value="P:fatty acid biosynthetic process"/>
    <property type="evidence" value="ECO:0007669"/>
    <property type="project" value="UniProtKB-UniRule"/>
</dbReference>
<keyword evidence="7 10" id="KW-1208">Phospholipid metabolism</keyword>
<sequence>MKRIAVDVMGGDQGPKAVIDGVLMAREELSDFTFVLYGNEDQMKAHLPENMKQIEIVHTTEEILGEDEPVKSIRQKKDASMVLAAKSVKNGENDALLSLGNTGALLASGIFIVGRIKGIERPALMPVLPVENSDKGLTLLDAGANASCKSKHMVQWAEMGSFYSQSIRHVENPRVALLNNGSEFDKGDELHQEVYQLLSDRPNINFIGNIEGNEVLQGKADVLVADGFSGNVMLKTLEGTASTIMGVLKENLLNNGLKVKVGAGLAKPAFKEISKQFDMAIYGGAVLMGAKAPVIKVHGRGDGRSIYYAFHQVDEMLKQDLVQQVKQAFDKK</sequence>
<keyword evidence="4 10" id="KW-0808">Transferase</keyword>
<dbReference type="RefSeq" id="WP_056975145.1">
    <property type="nucleotide sequence ID" value="NZ_AYZL01000020.1"/>
</dbReference>
<keyword evidence="5 10" id="KW-0443">Lipid metabolism</keyword>
<proteinExistence type="inferred from homology"/>
<keyword evidence="12" id="KW-1185">Reference proteome</keyword>
<keyword evidence="11" id="KW-0012">Acyltransferase</keyword>
<evidence type="ECO:0000313" key="11">
    <source>
        <dbReference type="EMBL" id="KRN03832.1"/>
    </source>
</evidence>
<accession>A0A0R2DIB8</accession>
<evidence type="ECO:0000256" key="9">
    <source>
        <dbReference type="ARBA" id="ARBA00046608"/>
    </source>
</evidence>
<protein>
    <recommendedName>
        <fullName evidence="8 10">Phosphate acyltransferase</fullName>
        <ecNumber evidence="8 10">2.3.1.274</ecNumber>
    </recommendedName>
    <alternativeName>
        <fullName evidence="10">Acyl-ACP phosphotransacylase</fullName>
    </alternativeName>
    <alternativeName>
        <fullName evidence="10">Acyl-[acyl-carrier-protein]--phosphate acyltransferase</fullName>
    </alternativeName>
    <alternativeName>
        <fullName evidence="10">Phosphate-acyl-ACP acyltransferase</fullName>
    </alternativeName>
</protein>
<dbReference type="EC" id="2.3.1.274" evidence="8 10"/>
<keyword evidence="2 10" id="KW-0963">Cytoplasm</keyword>
<dbReference type="InterPro" id="IPR003664">
    <property type="entry name" value="FA_synthesis"/>
</dbReference>
<dbReference type="Pfam" id="PF02504">
    <property type="entry name" value="FA_synthesis"/>
    <property type="match status" value="1"/>
</dbReference>
<dbReference type="STRING" id="1423744.FC86_GL000944"/>
<comment type="function">
    <text evidence="10">Catalyzes the reversible formation of acyl-phosphate (acyl-PO(4)) from acyl-[acyl-carrier-protein] (acyl-ACP). This enzyme utilizes acyl-ACP as fatty acyl donor, but not acyl-CoA.</text>
</comment>
<dbReference type="PATRIC" id="fig|1423744.4.peg.970"/>
<evidence type="ECO:0000256" key="8">
    <source>
        <dbReference type="ARBA" id="ARBA00024069"/>
    </source>
</evidence>
<dbReference type="GO" id="GO:0005737">
    <property type="term" value="C:cytoplasm"/>
    <property type="evidence" value="ECO:0007669"/>
    <property type="project" value="UniProtKB-SubCell"/>
</dbReference>
<comment type="catalytic activity">
    <reaction evidence="1 10">
        <text>a fatty acyl-[ACP] + phosphate = an acyl phosphate + holo-[ACP]</text>
        <dbReference type="Rhea" id="RHEA:42292"/>
        <dbReference type="Rhea" id="RHEA-COMP:9685"/>
        <dbReference type="Rhea" id="RHEA-COMP:14125"/>
        <dbReference type="ChEBI" id="CHEBI:43474"/>
        <dbReference type="ChEBI" id="CHEBI:59918"/>
        <dbReference type="ChEBI" id="CHEBI:64479"/>
        <dbReference type="ChEBI" id="CHEBI:138651"/>
        <dbReference type="EC" id="2.3.1.274"/>
    </reaction>
</comment>
<gene>
    <name evidence="10" type="primary">plsX</name>
    <name evidence="11" type="ORF">FC86_GL000944</name>
</gene>
<dbReference type="AlphaFoldDB" id="A0A0R2DIB8"/>
<evidence type="ECO:0000256" key="10">
    <source>
        <dbReference type="HAMAP-Rule" id="MF_00019"/>
    </source>
</evidence>
<evidence type="ECO:0000313" key="12">
    <source>
        <dbReference type="Proteomes" id="UP000051378"/>
    </source>
</evidence>
<dbReference type="PIRSF" id="PIRSF002465">
    <property type="entry name" value="Phsphlp_syn_PlsX"/>
    <property type="match status" value="1"/>
</dbReference>
<comment type="pathway">
    <text evidence="10">Lipid metabolism; phospholipid metabolism.</text>
</comment>
<dbReference type="Gene3D" id="3.40.718.10">
    <property type="entry name" value="Isopropylmalate Dehydrogenase"/>
    <property type="match status" value="1"/>
</dbReference>
<comment type="caution">
    <text evidence="11">The sequence shown here is derived from an EMBL/GenBank/DDBJ whole genome shotgun (WGS) entry which is preliminary data.</text>
</comment>
<dbReference type="NCBIfam" id="TIGR00182">
    <property type="entry name" value="plsX"/>
    <property type="match status" value="1"/>
</dbReference>
<dbReference type="GO" id="GO:0008654">
    <property type="term" value="P:phospholipid biosynthetic process"/>
    <property type="evidence" value="ECO:0007669"/>
    <property type="project" value="UniProtKB-KW"/>
</dbReference>
<dbReference type="InterPro" id="IPR012281">
    <property type="entry name" value="Phospholipid_synth_PlsX-like"/>
</dbReference>
<comment type="subunit">
    <text evidence="9 10">Homodimer. Probably interacts with PlsY.</text>
</comment>
<evidence type="ECO:0000256" key="1">
    <source>
        <dbReference type="ARBA" id="ARBA00001232"/>
    </source>
</evidence>
<keyword evidence="3 10" id="KW-0444">Lipid biosynthesis</keyword>